<evidence type="ECO:0000313" key="1">
    <source>
        <dbReference type="EMBL" id="GHO50662.1"/>
    </source>
</evidence>
<dbReference type="EMBL" id="BNJF01000009">
    <property type="protein sequence ID" value="GHO50662.1"/>
    <property type="molecule type" value="Genomic_DNA"/>
</dbReference>
<gene>
    <name evidence="1" type="ORF">KSX_88250</name>
</gene>
<accession>A0A8J3IDB7</accession>
<dbReference type="Proteomes" id="UP000612362">
    <property type="component" value="Unassembled WGS sequence"/>
</dbReference>
<sequence>MQKTVGTSYHVIMSPYPATTMKQEVMKVPLHTGFIILFAKPTFMCCRRHEVGHHQ</sequence>
<dbReference type="AlphaFoldDB" id="A0A8J3IDB7"/>
<proteinExistence type="predicted"/>
<organism evidence="1 2">
    <name type="scientific">Ktedonospora formicarum</name>
    <dbReference type="NCBI Taxonomy" id="2778364"/>
    <lineage>
        <taxon>Bacteria</taxon>
        <taxon>Bacillati</taxon>
        <taxon>Chloroflexota</taxon>
        <taxon>Ktedonobacteria</taxon>
        <taxon>Ktedonobacterales</taxon>
        <taxon>Ktedonobacteraceae</taxon>
        <taxon>Ktedonospora</taxon>
    </lineage>
</organism>
<comment type="caution">
    <text evidence="1">The sequence shown here is derived from an EMBL/GenBank/DDBJ whole genome shotgun (WGS) entry which is preliminary data.</text>
</comment>
<name>A0A8J3IDB7_9CHLR</name>
<keyword evidence="2" id="KW-1185">Reference proteome</keyword>
<reference evidence="1" key="1">
    <citation type="submission" date="2020-10" db="EMBL/GenBank/DDBJ databases">
        <title>Taxonomic study of unclassified bacteria belonging to the class Ktedonobacteria.</title>
        <authorList>
            <person name="Yabe S."/>
            <person name="Wang C.M."/>
            <person name="Zheng Y."/>
            <person name="Sakai Y."/>
            <person name="Cavaletti L."/>
            <person name="Monciardini P."/>
            <person name="Donadio S."/>
        </authorList>
    </citation>
    <scope>NUCLEOTIDE SEQUENCE</scope>
    <source>
        <strain evidence="1">SOSP1-1</strain>
    </source>
</reference>
<protein>
    <submittedName>
        <fullName evidence="1">Uncharacterized protein</fullName>
    </submittedName>
</protein>
<evidence type="ECO:0000313" key="2">
    <source>
        <dbReference type="Proteomes" id="UP000612362"/>
    </source>
</evidence>